<dbReference type="PANTHER" id="PTHR43236">
    <property type="entry name" value="ANTITOXIN HIGA1"/>
    <property type="match status" value="1"/>
</dbReference>
<gene>
    <name evidence="2" type="ORF">A0U91_10325</name>
</gene>
<proteinExistence type="predicted"/>
<sequence>MFAEKFKLSSGEDLRQIVQKMNGTIEVGASFEDNDASGTLFINKNGSFSISIPDHTSIERDRFTIAHEIGHYILHYIFNEEYKNEECYTANRSGSSRIEWEANWFASELLMPEKEFRAAYDDLNKNLYEISKKFGTSELACSVRAKSLGLDE</sequence>
<dbReference type="Pfam" id="PF06114">
    <property type="entry name" value="Peptidase_M78"/>
    <property type="match status" value="1"/>
</dbReference>
<evidence type="ECO:0000313" key="3">
    <source>
        <dbReference type="Proteomes" id="UP000189055"/>
    </source>
</evidence>
<dbReference type="PANTHER" id="PTHR43236:SF1">
    <property type="entry name" value="BLL7220 PROTEIN"/>
    <property type="match status" value="1"/>
</dbReference>
<dbReference type="AlphaFoldDB" id="A0A1U9LFR1"/>
<organism evidence="2 3">
    <name type="scientific">Acetobacter persici</name>
    <dbReference type="NCBI Taxonomy" id="1076596"/>
    <lineage>
        <taxon>Bacteria</taxon>
        <taxon>Pseudomonadati</taxon>
        <taxon>Pseudomonadota</taxon>
        <taxon>Alphaproteobacteria</taxon>
        <taxon>Acetobacterales</taxon>
        <taxon>Acetobacteraceae</taxon>
        <taxon>Acetobacter</taxon>
    </lineage>
</organism>
<dbReference type="KEGG" id="aper:A0U91_10325"/>
<protein>
    <recommendedName>
        <fullName evidence="1">IrrE N-terminal-like domain-containing protein</fullName>
    </recommendedName>
</protein>
<dbReference type="Gene3D" id="1.10.10.2910">
    <property type="match status" value="1"/>
</dbReference>
<dbReference type="Proteomes" id="UP000189055">
    <property type="component" value="Chromosome"/>
</dbReference>
<dbReference type="InterPro" id="IPR052345">
    <property type="entry name" value="Rad_response_metalloprotease"/>
</dbReference>
<accession>A0A1U9LFR1</accession>
<reference evidence="2 3" key="1">
    <citation type="submission" date="2016-03" db="EMBL/GenBank/DDBJ databases">
        <title>Acetic acid bacteria sequencing.</title>
        <authorList>
            <person name="Brandt J."/>
            <person name="Jakob F."/>
            <person name="Vogel R.F."/>
        </authorList>
    </citation>
    <scope>NUCLEOTIDE SEQUENCE [LARGE SCALE GENOMIC DNA]</scope>
    <source>
        <strain evidence="2 3">TMW2.1084</strain>
    </source>
</reference>
<feature type="domain" description="IrrE N-terminal-like" evidence="1">
    <location>
        <begin position="47"/>
        <end position="145"/>
    </location>
</feature>
<dbReference type="EMBL" id="CP014687">
    <property type="protein sequence ID" value="AQT05208.1"/>
    <property type="molecule type" value="Genomic_DNA"/>
</dbReference>
<evidence type="ECO:0000259" key="1">
    <source>
        <dbReference type="Pfam" id="PF06114"/>
    </source>
</evidence>
<evidence type="ECO:0000313" key="2">
    <source>
        <dbReference type="EMBL" id="AQT05208.1"/>
    </source>
</evidence>
<dbReference type="InterPro" id="IPR010359">
    <property type="entry name" value="IrrE_HExxH"/>
</dbReference>
<name>A0A1U9LFR1_9PROT</name>